<dbReference type="VEuPathDB" id="FungiDB:EYZ11_010560"/>
<organism evidence="1 2">
    <name type="scientific">Aspergillus tanneri</name>
    <dbReference type="NCBI Taxonomy" id="1220188"/>
    <lineage>
        <taxon>Eukaryota</taxon>
        <taxon>Fungi</taxon>
        <taxon>Dikarya</taxon>
        <taxon>Ascomycota</taxon>
        <taxon>Pezizomycotina</taxon>
        <taxon>Eurotiomycetes</taxon>
        <taxon>Eurotiomycetidae</taxon>
        <taxon>Eurotiales</taxon>
        <taxon>Aspergillaceae</taxon>
        <taxon>Aspergillus</taxon>
        <taxon>Aspergillus subgen. Circumdati</taxon>
    </lineage>
</organism>
<dbReference type="GeneID" id="54329234"/>
<protein>
    <submittedName>
        <fullName evidence="1">Uncharacterized protein</fullName>
    </submittedName>
</protein>
<dbReference type="EMBL" id="QUQM01000004">
    <property type="protein sequence ID" value="KAA8647830.1"/>
    <property type="molecule type" value="Genomic_DNA"/>
</dbReference>
<reference evidence="1 2" key="1">
    <citation type="submission" date="2019-08" db="EMBL/GenBank/DDBJ databases">
        <title>The genome sequence of a newly discovered highly antifungal drug resistant Aspergillus species, Aspergillus tanneri NIH 1004.</title>
        <authorList>
            <person name="Mounaud S."/>
            <person name="Singh I."/>
            <person name="Joardar V."/>
            <person name="Pakala S."/>
            <person name="Pakala S."/>
            <person name="Venepally P."/>
            <person name="Chung J.K."/>
            <person name="Losada L."/>
            <person name="Nierman W.C."/>
        </authorList>
    </citation>
    <scope>NUCLEOTIDE SEQUENCE [LARGE SCALE GENOMIC DNA]</scope>
    <source>
        <strain evidence="1 2">NIH1004</strain>
    </source>
</reference>
<comment type="caution">
    <text evidence="1">The sequence shown here is derived from an EMBL/GenBank/DDBJ whole genome shotgun (WGS) entry which is preliminary data.</text>
</comment>
<accession>A0A5M9MRA0</accession>
<dbReference type="Proteomes" id="UP000324241">
    <property type="component" value="Unassembled WGS sequence"/>
</dbReference>
<dbReference type="OrthoDB" id="10589675at2759"/>
<evidence type="ECO:0000313" key="1">
    <source>
        <dbReference type="EMBL" id="KAA8647830.1"/>
    </source>
</evidence>
<gene>
    <name evidence="1" type="ORF">ATNIH1004_006532</name>
</gene>
<name>A0A5M9MRA0_9EURO</name>
<sequence length="194" mass="21777">MNLVNKPPMEDVGTALSGLAEQFRGGYVTIKESWQLMVHRECSGPWRAALTGMIEQNWNGECTTGDVVSSIISAARGQPLPMAVCWCEQWDRDTVIPTAVIKRTTKSGKDCFLTRNMASVTGTACAIFMETALELTAVGKNRSSIFAPEDWAEPSAFYQALSWGRPVKRLSRHCKRTSIMWMHIIFLLWIKLIY</sequence>
<evidence type="ECO:0000313" key="2">
    <source>
        <dbReference type="Proteomes" id="UP000324241"/>
    </source>
</evidence>
<dbReference type="RefSeq" id="XP_033427191.1">
    <property type="nucleotide sequence ID" value="XM_033571159.1"/>
</dbReference>
<proteinExistence type="predicted"/>
<dbReference type="AlphaFoldDB" id="A0A5M9MRA0"/>